<organism evidence="1 2">
    <name type="scientific">Listeria cornellensis FSL F6-0969</name>
    <dbReference type="NCBI Taxonomy" id="1265820"/>
    <lineage>
        <taxon>Bacteria</taxon>
        <taxon>Bacillati</taxon>
        <taxon>Bacillota</taxon>
        <taxon>Bacilli</taxon>
        <taxon>Bacillales</taxon>
        <taxon>Listeriaceae</taxon>
        <taxon>Listeria</taxon>
    </lineage>
</organism>
<dbReference type="OrthoDB" id="9762705at2"/>
<reference evidence="1 2" key="1">
    <citation type="journal article" date="2014" name="Int. J. Syst. Evol. Microbiol.">
        <title>Listeria floridensis sp. nov., Listeria aquatica sp. nov., Listeria cornellensis sp. nov., Listeria riparia sp. nov. and Listeria grandensis sp. nov., from agricultural and natural environments.</title>
        <authorList>
            <person name="den Bakker H.C."/>
            <person name="Warchocki S."/>
            <person name="Wright E.M."/>
            <person name="Allred A.F."/>
            <person name="Ahlstrom C."/>
            <person name="Manuel C.S."/>
            <person name="Stasiewicz M.J."/>
            <person name="Burrell A."/>
            <person name="Roof S."/>
            <person name="Strawn L."/>
            <person name="Fortes E.D."/>
            <person name="Nightingale K.K."/>
            <person name="Kephart D."/>
            <person name="Wiedmann M."/>
        </authorList>
    </citation>
    <scope>NUCLEOTIDE SEQUENCE [LARGE SCALE GENOMIC DNA]</scope>
    <source>
        <strain evidence="2">FSL F6-969</strain>
    </source>
</reference>
<protein>
    <submittedName>
        <fullName evidence="1">Uncharacterized protein</fullName>
    </submittedName>
</protein>
<evidence type="ECO:0000313" key="1">
    <source>
        <dbReference type="EMBL" id="EUJ30218.1"/>
    </source>
</evidence>
<proteinExistence type="predicted"/>
<sequence>MKKIAFVIGSFRMGGIEAINKEITEMLCTKHQVHLVNFTGESEYMMPDEGVKSFFIPKN</sequence>
<name>W7CBS3_9LIST</name>
<dbReference type="PATRIC" id="fig|1265820.5.peg.1746"/>
<dbReference type="STRING" id="1265820.PCORN_08937"/>
<comment type="caution">
    <text evidence="1">The sequence shown here is derived from an EMBL/GenBank/DDBJ whole genome shotgun (WGS) entry which is preliminary data.</text>
</comment>
<dbReference type="AlphaFoldDB" id="W7CBS3"/>
<dbReference type="RefSeq" id="WP_036079125.1">
    <property type="nucleotide sequence ID" value="NZ_AODE01000018.1"/>
</dbReference>
<gene>
    <name evidence="1" type="ORF">PCORN_08937</name>
</gene>
<keyword evidence="2" id="KW-1185">Reference proteome</keyword>
<evidence type="ECO:0000313" key="2">
    <source>
        <dbReference type="Proteomes" id="UP000019254"/>
    </source>
</evidence>
<accession>W7CBS3</accession>
<dbReference type="EMBL" id="AODE01000018">
    <property type="protein sequence ID" value="EUJ30218.1"/>
    <property type="molecule type" value="Genomic_DNA"/>
</dbReference>
<dbReference type="Proteomes" id="UP000019254">
    <property type="component" value="Unassembled WGS sequence"/>
</dbReference>